<reference evidence="5 6" key="1">
    <citation type="submission" date="2017-12" db="EMBL/GenBank/DDBJ databases">
        <title>Hemimetabolous genomes reveal molecular basis of termite eusociality.</title>
        <authorList>
            <person name="Harrison M.C."/>
            <person name="Jongepier E."/>
            <person name="Robertson H.M."/>
            <person name="Arning N."/>
            <person name="Bitard-Feildel T."/>
            <person name="Chao H."/>
            <person name="Childers C.P."/>
            <person name="Dinh H."/>
            <person name="Doddapaneni H."/>
            <person name="Dugan S."/>
            <person name="Gowin J."/>
            <person name="Greiner C."/>
            <person name="Han Y."/>
            <person name="Hu H."/>
            <person name="Hughes D.S.T."/>
            <person name="Huylmans A.-K."/>
            <person name="Kemena C."/>
            <person name="Kremer L.P.M."/>
            <person name="Lee S.L."/>
            <person name="Lopez-Ezquerra A."/>
            <person name="Mallet L."/>
            <person name="Monroy-Kuhn J.M."/>
            <person name="Moser A."/>
            <person name="Murali S.C."/>
            <person name="Muzny D.M."/>
            <person name="Otani S."/>
            <person name="Piulachs M.-D."/>
            <person name="Poelchau M."/>
            <person name="Qu J."/>
            <person name="Schaub F."/>
            <person name="Wada-Katsumata A."/>
            <person name="Worley K.C."/>
            <person name="Xie Q."/>
            <person name="Ylla G."/>
            <person name="Poulsen M."/>
            <person name="Gibbs R.A."/>
            <person name="Schal C."/>
            <person name="Richards S."/>
            <person name="Belles X."/>
            <person name="Korb J."/>
            <person name="Bornberg-Bauer E."/>
        </authorList>
    </citation>
    <scope>NUCLEOTIDE SEQUENCE [LARGE SCALE GENOMIC DNA]</scope>
    <source>
        <tissue evidence="5">Whole body</tissue>
    </source>
</reference>
<evidence type="ECO:0000256" key="3">
    <source>
        <dbReference type="SAM" id="Phobius"/>
    </source>
</evidence>
<comment type="caution">
    <text evidence="5">The sequence shown here is derived from an EMBL/GenBank/DDBJ whole genome shotgun (WGS) entry which is preliminary data.</text>
</comment>
<evidence type="ECO:0000313" key="5">
    <source>
        <dbReference type="EMBL" id="PNF35320.1"/>
    </source>
</evidence>
<accession>A0A2J7R3C2</accession>
<dbReference type="InParanoid" id="A0A2J7R3C2"/>
<dbReference type="InterPro" id="IPR000639">
    <property type="entry name" value="Epox_hydrolase-like"/>
</dbReference>
<comment type="similarity">
    <text evidence="2">Belongs to the AB hydrolase superfamily. Epoxide hydrolase family.</text>
</comment>
<proteinExistence type="inferred from homology"/>
<dbReference type="STRING" id="105785.A0A2J7R3C2"/>
<dbReference type="PRINTS" id="PR00412">
    <property type="entry name" value="EPOXHYDRLASE"/>
</dbReference>
<dbReference type="EMBL" id="NEVH01007822">
    <property type="protein sequence ID" value="PNF35320.1"/>
    <property type="molecule type" value="Genomic_DNA"/>
</dbReference>
<dbReference type="Pfam" id="PF00561">
    <property type="entry name" value="Abhydrolase_1"/>
    <property type="match status" value="1"/>
</dbReference>
<name>A0A2J7R3C2_9NEOP</name>
<evidence type="ECO:0000313" key="6">
    <source>
        <dbReference type="Proteomes" id="UP000235965"/>
    </source>
</evidence>
<dbReference type="GO" id="GO:0004301">
    <property type="term" value="F:epoxide hydrolase activity"/>
    <property type="evidence" value="ECO:0007669"/>
    <property type="project" value="UniProtKB-ARBA"/>
</dbReference>
<keyword evidence="3" id="KW-1133">Transmembrane helix</keyword>
<dbReference type="OrthoDB" id="408373at2759"/>
<keyword evidence="6" id="KW-1185">Reference proteome</keyword>
<dbReference type="Gene3D" id="3.40.50.1820">
    <property type="entry name" value="alpha/beta hydrolase"/>
    <property type="match status" value="1"/>
</dbReference>
<keyword evidence="3" id="KW-0812">Transmembrane</keyword>
<keyword evidence="3" id="KW-0472">Membrane</keyword>
<evidence type="ECO:0000256" key="1">
    <source>
        <dbReference type="ARBA" id="ARBA00022801"/>
    </source>
</evidence>
<evidence type="ECO:0000259" key="4">
    <source>
        <dbReference type="Pfam" id="PF00561"/>
    </source>
</evidence>
<dbReference type="PANTHER" id="PTHR43329">
    <property type="entry name" value="EPOXIDE HYDROLASE"/>
    <property type="match status" value="1"/>
</dbReference>
<evidence type="ECO:0000256" key="2">
    <source>
        <dbReference type="ARBA" id="ARBA00038334"/>
    </source>
</evidence>
<protein>
    <recommendedName>
        <fullName evidence="4">AB hydrolase-1 domain-containing protein</fullName>
    </recommendedName>
</protein>
<feature type="transmembrane region" description="Helical" evidence="3">
    <location>
        <begin position="12"/>
        <end position="30"/>
    </location>
</feature>
<organism evidence="5 6">
    <name type="scientific">Cryptotermes secundus</name>
    <dbReference type="NCBI Taxonomy" id="105785"/>
    <lineage>
        <taxon>Eukaryota</taxon>
        <taxon>Metazoa</taxon>
        <taxon>Ecdysozoa</taxon>
        <taxon>Arthropoda</taxon>
        <taxon>Hexapoda</taxon>
        <taxon>Insecta</taxon>
        <taxon>Pterygota</taxon>
        <taxon>Neoptera</taxon>
        <taxon>Polyneoptera</taxon>
        <taxon>Dictyoptera</taxon>
        <taxon>Blattodea</taxon>
        <taxon>Blattoidea</taxon>
        <taxon>Termitoidae</taxon>
        <taxon>Kalotermitidae</taxon>
        <taxon>Cryptotermitinae</taxon>
        <taxon>Cryptotermes</taxon>
    </lineage>
</organism>
<feature type="domain" description="AB hydrolase-1" evidence="4">
    <location>
        <begin position="76"/>
        <end position="325"/>
    </location>
</feature>
<dbReference type="AlphaFoldDB" id="A0A2J7R3C2"/>
<keyword evidence="1" id="KW-0378">Hydrolase</keyword>
<gene>
    <name evidence="5" type="ORF">B7P43_G04832</name>
</gene>
<sequence>MSLGETLIKYTVALISGFLISIVLTIGYITKRSEFKVKKRNTPPKVLTDSSLWKHGYLSLKGIKIHYVEKGDPTKPLMLFLHGYPEFWYSWRYQLKELSSDYWTVAIDMRGYGDSEKPPGVENYAMDILVNDVKQVVEALGRQKFILVAHDWGGAIAWNFILKHHDMLESYIIMNSPYTPTFFQVVLSNKKQFFMSWYLFFYMLPYLPEIAIAAFDFIAFAKVLRRRKPKEISPVTDEDIEAYKYTFSQPGALTPPINYYRHMMKTASTAQSSKNIIDIDAPGLFLFGDLDDYLILEHVTVVKKYVKNIEVRTVKGANHFVQQDDPVSVNKHIREFLRSSQ</sequence>
<feature type="transmembrane region" description="Helical" evidence="3">
    <location>
        <begin position="199"/>
        <end position="221"/>
    </location>
</feature>
<dbReference type="SUPFAM" id="SSF53474">
    <property type="entry name" value="alpha/beta-Hydrolases"/>
    <property type="match status" value="1"/>
</dbReference>
<dbReference type="Proteomes" id="UP000235965">
    <property type="component" value="Unassembled WGS sequence"/>
</dbReference>
<dbReference type="InterPro" id="IPR000073">
    <property type="entry name" value="AB_hydrolase_1"/>
</dbReference>
<dbReference type="InterPro" id="IPR029058">
    <property type="entry name" value="AB_hydrolase_fold"/>
</dbReference>